<dbReference type="EMBL" id="JASBNA010000011">
    <property type="protein sequence ID" value="KAK7688023.1"/>
    <property type="molecule type" value="Genomic_DNA"/>
</dbReference>
<feature type="transmembrane region" description="Helical" evidence="6">
    <location>
        <begin position="381"/>
        <end position="401"/>
    </location>
</feature>
<dbReference type="Pfam" id="PF05978">
    <property type="entry name" value="UNC-93"/>
    <property type="match status" value="1"/>
</dbReference>
<evidence type="ECO:0000313" key="7">
    <source>
        <dbReference type="EMBL" id="KAK7688023.1"/>
    </source>
</evidence>
<keyword evidence="2 6" id="KW-0812">Transmembrane</keyword>
<evidence type="ECO:0000256" key="4">
    <source>
        <dbReference type="ARBA" id="ARBA00023136"/>
    </source>
</evidence>
<accession>A0AAW0GDJ4</accession>
<dbReference type="InterPro" id="IPR051617">
    <property type="entry name" value="UNC-93-like_regulator"/>
</dbReference>
<feature type="compositionally biased region" description="Polar residues" evidence="5">
    <location>
        <begin position="22"/>
        <end position="31"/>
    </location>
</feature>
<evidence type="ECO:0000256" key="6">
    <source>
        <dbReference type="SAM" id="Phobius"/>
    </source>
</evidence>
<evidence type="ECO:0000256" key="5">
    <source>
        <dbReference type="SAM" id="MobiDB-lite"/>
    </source>
</evidence>
<dbReference type="Proteomes" id="UP001385951">
    <property type="component" value="Unassembled WGS sequence"/>
</dbReference>
<proteinExistence type="predicted"/>
<feature type="transmembrane region" description="Helical" evidence="6">
    <location>
        <begin position="305"/>
        <end position="322"/>
    </location>
</feature>
<evidence type="ECO:0000256" key="1">
    <source>
        <dbReference type="ARBA" id="ARBA00004141"/>
    </source>
</evidence>
<feature type="transmembrane region" description="Helical" evidence="6">
    <location>
        <begin position="213"/>
        <end position="231"/>
    </location>
</feature>
<feature type="transmembrane region" description="Helical" evidence="6">
    <location>
        <begin position="180"/>
        <end position="201"/>
    </location>
</feature>
<feature type="transmembrane region" description="Helical" evidence="6">
    <location>
        <begin position="268"/>
        <end position="285"/>
    </location>
</feature>
<feature type="region of interest" description="Disordered" evidence="5">
    <location>
        <begin position="480"/>
        <end position="504"/>
    </location>
</feature>
<sequence length="504" mass="56167">MSNAIEKRYGVERDIGTGTEGSGNSDLGSGSIEQQYRPSRRGIKGFYYNPVVQVWLLGFVCFMCPGLFNALNGLGGGGQLDPTTSANANSALYSTFAFFAFFAGSINNVLGSRLTLLLGSIGYALYIASYLVVNIHPHAEGFVIGAGAILGICAGMLWTAQGSLMLGYPTEQEKGKFIGIFWSVFNLGSVVGASVSLGRNWHSTANQVDNGTYIGFLILTSMGVAIPFLMADPNKMVRNDGSKVTAPRHPSWRTEFWGLWVALKTDPYIVLLFPMFFASNWFYTWQFNDFNAALFNIRTRSLNNLVYWLAQIIGSVCMGFLLDQRGLSRRVRAFSGWCVLLVMVLVVHIWAFFYQKQYTRETVEEPEARIDIFDHAYIGRVLFYIVCGLLDAMWQTCAYWLMGAMSNDPGKLAHFTGFYKSIQSAGAAGVWRADAVGIPYMNMFISTWALLLAGLLGSLPMIHMRVRDYTEMDEMRLESNPTIHDAPESEYRPNLKLESRSQTR</sequence>
<dbReference type="SUPFAM" id="SSF103473">
    <property type="entry name" value="MFS general substrate transporter"/>
    <property type="match status" value="1"/>
</dbReference>
<feature type="transmembrane region" description="Helical" evidence="6">
    <location>
        <begin position="142"/>
        <end position="168"/>
    </location>
</feature>
<evidence type="ECO:0000256" key="2">
    <source>
        <dbReference type="ARBA" id="ARBA00022692"/>
    </source>
</evidence>
<feature type="transmembrane region" description="Helical" evidence="6">
    <location>
        <begin position="443"/>
        <end position="462"/>
    </location>
</feature>
<feature type="region of interest" description="Disordered" evidence="5">
    <location>
        <begin position="1"/>
        <end position="31"/>
    </location>
</feature>
<dbReference type="InterPro" id="IPR036259">
    <property type="entry name" value="MFS_trans_sf"/>
</dbReference>
<evidence type="ECO:0008006" key="9">
    <source>
        <dbReference type="Google" id="ProtNLM"/>
    </source>
</evidence>
<name>A0AAW0GDJ4_9APHY</name>
<comment type="subcellular location">
    <subcellularLocation>
        <location evidence="1">Membrane</location>
        <topology evidence="1">Multi-pass membrane protein</topology>
    </subcellularLocation>
</comment>
<dbReference type="InterPro" id="IPR010291">
    <property type="entry name" value="Ion_channel_UNC-93"/>
</dbReference>
<comment type="caution">
    <text evidence="7">The sequence shown here is derived from an EMBL/GenBank/DDBJ whole genome shotgun (WGS) entry which is preliminary data.</text>
</comment>
<dbReference type="AlphaFoldDB" id="A0AAW0GDJ4"/>
<organism evidence="7 8">
    <name type="scientific">Cerrena zonata</name>
    <dbReference type="NCBI Taxonomy" id="2478898"/>
    <lineage>
        <taxon>Eukaryota</taxon>
        <taxon>Fungi</taxon>
        <taxon>Dikarya</taxon>
        <taxon>Basidiomycota</taxon>
        <taxon>Agaricomycotina</taxon>
        <taxon>Agaricomycetes</taxon>
        <taxon>Polyporales</taxon>
        <taxon>Cerrenaceae</taxon>
        <taxon>Cerrena</taxon>
    </lineage>
</organism>
<feature type="transmembrane region" description="Helical" evidence="6">
    <location>
        <begin position="117"/>
        <end position="136"/>
    </location>
</feature>
<feature type="transmembrane region" description="Helical" evidence="6">
    <location>
        <begin position="334"/>
        <end position="353"/>
    </location>
</feature>
<feature type="transmembrane region" description="Helical" evidence="6">
    <location>
        <begin position="46"/>
        <end position="71"/>
    </location>
</feature>
<evidence type="ECO:0000256" key="3">
    <source>
        <dbReference type="ARBA" id="ARBA00022989"/>
    </source>
</evidence>
<keyword evidence="4 6" id="KW-0472">Membrane</keyword>
<protein>
    <recommendedName>
        <fullName evidence="9">MFS general substrate transporter</fullName>
    </recommendedName>
</protein>
<keyword evidence="8" id="KW-1185">Reference proteome</keyword>
<feature type="compositionally biased region" description="Basic and acidic residues" evidence="5">
    <location>
        <begin position="485"/>
        <end position="504"/>
    </location>
</feature>
<dbReference type="Gene3D" id="1.20.1250.20">
    <property type="entry name" value="MFS general substrate transporter like domains"/>
    <property type="match status" value="1"/>
</dbReference>
<evidence type="ECO:0000313" key="8">
    <source>
        <dbReference type="Proteomes" id="UP001385951"/>
    </source>
</evidence>
<reference evidence="7 8" key="1">
    <citation type="submission" date="2022-09" db="EMBL/GenBank/DDBJ databases">
        <authorList>
            <person name="Palmer J.M."/>
        </authorList>
    </citation>
    <scope>NUCLEOTIDE SEQUENCE [LARGE SCALE GENOMIC DNA]</scope>
    <source>
        <strain evidence="7 8">DSM 7382</strain>
    </source>
</reference>
<dbReference type="PANTHER" id="PTHR23294:SF59">
    <property type="entry name" value="UNC93-LIKE PROTEIN C922.05C"/>
    <property type="match status" value="1"/>
</dbReference>
<feature type="compositionally biased region" description="Basic and acidic residues" evidence="5">
    <location>
        <begin position="1"/>
        <end position="15"/>
    </location>
</feature>
<dbReference type="PANTHER" id="PTHR23294">
    <property type="entry name" value="ET TRANSLATION PRODUCT-RELATED"/>
    <property type="match status" value="1"/>
</dbReference>
<dbReference type="GO" id="GO:0016020">
    <property type="term" value="C:membrane"/>
    <property type="evidence" value="ECO:0007669"/>
    <property type="project" value="UniProtKB-SubCell"/>
</dbReference>
<gene>
    <name evidence="7" type="ORF">QCA50_008393</name>
</gene>
<keyword evidence="3 6" id="KW-1133">Transmembrane helix</keyword>